<gene>
    <name evidence="1" type="ORF">TEA_006475</name>
</gene>
<protein>
    <submittedName>
        <fullName evidence="1">Uncharacterized protein</fullName>
    </submittedName>
</protein>
<organism evidence="1 2">
    <name type="scientific">Camellia sinensis var. sinensis</name>
    <name type="common">China tea</name>
    <dbReference type="NCBI Taxonomy" id="542762"/>
    <lineage>
        <taxon>Eukaryota</taxon>
        <taxon>Viridiplantae</taxon>
        <taxon>Streptophyta</taxon>
        <taxon>Embryophyta</taxon>
        <taxon>Tracheophyta</taxon>
        <taxon>Spermatophyta</taxon>
        <taxon>Magnoliopsida</taxon>
        <taxon>eudicotyledons</taxon>
        <taxon>Gunneridae</taxon>
        <taxon>Pentapetalae</taxon>
        <taxon>asterids</taxon>
        <taxon>Ericales</taxon>
        <taxon>Theaceae</taxon>
        <taxon>Camellia</taxon>
    </lineage>
</organism>
<dbReference type="Proteomes" id="UP000306102">
    <property type="component" value="Unassembled WGS sequence"/>
</dbReference>
<accession>A0A4S4F1R0</accession>
<dbReference type="EMBL" id="SDRB02000340">
    <property type="protein sequence ID" value="THG23383.1"/>
    <property type="molecule type" value="Genomic_DNA"/>
</dbReference>
<keyword evidence="2" id="KW-1185">Reference proteome</keyword>
<dbReference type="AlphaFoldDB" id="A0A4S4F1R0"/>
<sequence>MKSSECAGKSAMAVKPGKSAHADLGSDYHQQCNFHPLVRNFWLHEQFQAGKMRAVELVFNMSSPKIKGLHMAIYEPRWQVGYLYTPADAIAQGLKTLSMNDTRVLSKAITTWFTQLQE</sequence>
<comment type="caution">
    <text evidence="1">The sequence shown here is derived from an EMBL/GenBank/DDBJ whole genome shotgun (WGS) entry which is preliminary data.</text>
</comment>
<reference evidence="1 2" key="1">
    <citation type="journal article" date="2018" name="Proc. Natl. Acad. Sci. U.S.A.">
        <title>Draft genome sequence of Camellia sinensis var. sinensis provides insights into the evolution of the tea genome and tea quality.</title>
        <authorList>
            <person name="Wei C."/>
            <person name="Yang H."/>
            <person name="Wang S."/>
            <person name="Zhao J."/>
            <person name="Liu C."/>
            <person name="Gao L."/>
            <person name="Xia E."/>
            <person name="Lu Y."/>
            <person name="Tai Y."/>
            <person name="She G."/>
            <person name="Sun J."/>
            <person name="Cao H."/>
            <person name="Tong W."/>
            <person name="Gao Q."/>
            <person name="Li Y."/>
            <person name="Deng W."/>
            <person name="Jiang X."/>
            <person name="Wang W."/>
            <person name="Chen Q."/>
            <person name="Zhang S."/>
            <person name="Li H."/>
            <person name="Wu J."/>
            <person name="Wang P."/>
            <person name="Li P."/>
            <person name="Shi C."/>
            <person name="Zheng F."/>
            <person name="Jian J."/>
            <person name="Huang B."/>
            <person name="Shan D."/>
            <person name="Shi M."/>
            <person name="Fang C."/>
            <person name="Yue Y."/>
            <person name="Li F."/>
            <person name="Li D."/>
            <person name="Wei S."/>
            <person name="Han B."/>
            <person name="Jiang C."/>
            <person name="Yin Y."/>
            <person name="Xia T."/>
            <person name="Zhang Z."/>
            <person name="Bennetzen J.L."/>
            <person name="Zhao S."/>
            <person name="Wan X."/>
        </authorList>
    </citation>
    <scope>NUCLEOTIDE SEQUENCE [LARGE SCALE GENOMIC DNA]</scope>
    <source>
        <strain evidence="2">cv. Shuchazao</strain>
        <tissue evidence="1">Leaf</tissue>
    </source>
</reference>
<evidence type="ECO:0000313" key="1">
    <source>
        <dbReference type="EMBL" id="THG23383.1"/>
    </source>
</evidence>
<dbReference type="STRING" id="542762.A0A4S4F1R0"/>
<evidence type="ECO:0000313" key="2">
    <source>
        <dbReference type="Proteomes" id="UP000306102"/>
    </source>
</evidence>
<name>A0A4S4F1R0_CAMSN</name>
<proteinExistence type="predicted"/>